<dbReference type="HOGENOM" id="CLU_016047_1_0_9"/>
<keyword evidence="6 7" id="KW-0472">Membrane</keyword>
<dbReference type="InterPro" id="IPR000515">
    <property type="entry name" value="MetI-like"/>
</dbReference>
<dbReference type="PANTHER" id="PTHR43744">
    <property type="entry name" value="ABC TRANSPORTER PERMEASE PROTEIN MG189-RELATED-RELATED"/>
    <property type="match status" value="1"/>
</dbReference>
<feature type="transmembrane region" description="Helical" evidence="7">
    <location>
        <begin position="94"/>
        <end position="113"/>
    </location>
</feature>
<comment type="similarity">
    <text evidence="7">Belongs to the binding-protein-dependent transport system permease family.</text>
</comment>
<dbReference type="GO" id="GO:0005886">
    <property type="term" value="C:plasma membrane"/>
    <property type="evidence" value="ECO:0007669"/>
    <property type="project" value="UniProtKB-SubCell"/>
</dbReference>
<protein>
    <submittedName>
        <fullName evidence="9">Sugar ABC transporter permease</fullName>
    </submittedName>
</protein>
<dbReference type="KEGG" id="pgm:PGRAT_08305"/>
<keyword evidence="10" id="KW-1185">Reference proteome</keyword>
<evidence type="ECO:0000313" key="10">
    <source>
        <dbReference type="Proteomes" id="UP000029500"/>
    </source>
</evidence>
<evidence type="ECO:0000256" key="2">
    <source>
        <dbReference type="ARBA" id="ARBA00022448"/>
    </source>
</evidence>
<dbReference type="RefSeq" id="WP_025705256.1">
    <property type="nucleotide sequence ID" value="NZ_CP009287.1"/>
</dbReference>
<evidence type="ECO:0000256" key="4">
    <source>
        <dbReference type="ARBA" id="ARBA00022692"/>
    </source>
</evidence>
<dbReference type="Gene3D" id="1.10.3720.10">
    <property type="entry name" value="MetI-like"/>
    <property type="match status" value="1"/>
</dbReference>
<accession>A0A089M5J0</accession>
<evidence type="ECO:0000259" key="8">
    <source>
        <dbReference type="PROSITE" id="PS50928"/>
    </source>
</evidence>
<dbReference type="PANTHER" id="PTHR43744:SF9">
    <property type="entry name" value="POLYGALACTURONAN_RHAMNOGALACTURONAN TRANSPORT SYSTEM PERMEASE PROTEIN YTCP"/>
    <property type="match status" value="1"/>
</dbReference>
<keyword evidence="5 7" id="KW-1133">Transmembrane helix</keyword>
<evidence type="ECO:0000256" key="1">
    <source>
        <dbReference type="ARBA" id="ARBA00004651"/>
    </source>
</evidence>
<evidence type="ECO:0000256" key="3">
    <source>
        <dbReference type="ARBA" id="ARBA00022475"/>
    </source>
</evidence>
<evidence type="ECO:0000313" key="9">
    <source>
        <dbReference type="EMBL" id="AIQ67635.1"/>
    </source>
</evidence>
<sequence>MGVVKSNAPAGRVKQTLQAKAPQDRILEVIVYFSMTVVTVLTIYPFLNVLAISLNDSVDTVRGGITVWPRQFTLDNYSLIFTYGSLITGFKISFLRTVIGTIAGLISGSMLAYTLARSDFQARRFISIFLAVTMYVTGGLIPGFILMRDLHLIDTFAVYILPGLVSAFNVFVIRSFIDGLPYALQESAKLDGANDFTIYWRVILPLCKPALATVALFLAVGQWNSWFDTYLFNGSNESLTTLQYELMKILQSTTTSASNSQDAANMAERMSQISPESVKMAITIVVTVPILIVYPFLQKYFVKGMTLGAVKS</sequence>
<dbReference type="eggNOG" id="COG0395">
    <property type="taxonomic scope" value="Bacteria"/>
</dbReference>
<dbReference type="InterPro" id="IPR035906">
    <property type="entry name" value="MetI-like_sf"/>
</dbReference>
<name>A0A089M5J0_9BACL</name>
<proteinExistence type="inferred from homology"/>
<dbReference type="EMBL" id="CP009287">
    <property type="protein sequence ID" value="AIQ67635.1"/>
    <property type="molecule type" value="Genomic_DNA"/>
</dbReference>
<organism evidence="9 10">
    <name type="scientific">Paenibacillus graminis</name>
    <dbReference type="NCBI Taxonomy" id="189425"/>
    <lineage>
        <taxon>Bacteria</taxon>
        <taxon>Bacillati</taxon>
        <taxon>Bacillota</taxon>
        <taxon>Bacilli</taxon>
        <taxon>Bacillales</taxon>
        <taxon>Paenibacillaceae</taxon>
        <taxon>Paenibacillus</taxon>
    </lineage>
</organism>
<dbReference type="PROSITE" id="PS50928">
    <property type="entry name" value="ABC_TM1"/>
    <property type="match status" value="1"/>
</dbReference>
<comment type="subcellular location">
    <subcellularLocation>
        <location evidence="1 7">Cell membrane</location>
        <topology evidence="1 7">Multi-pass membrane protein</topology>
    </subcellularLocation>
</comment>
<feature type="transmembrane region" description="Helical" evidence="7">
    <location>
        <begin position="29"/>
        <end position="47"/>
    </location>
</feature>
<reference evidence="9 10" key="1">
    <citation type="submission" date="2014-08" db="EMBL/GenBank/DDBJ databases">
        <title>Comparative genomics of the Paenibacillus odorifer group.</title>
        <authorList>
            <person name="den Bakker H.C."/>
            <person name="Tsai Y.-C."/>
            <person name="Martin N."/>
            <person name="Korlach J."/>
            <person name="Wiedmann M."/>
        </authorList>
    </citation>
    <scope>NUCLEOTIDE SEQUENCE [LARGE SCALE GENOMIC DNA]</scope>
    <source>
        <strain evidence="9 10">DSM 15220</strain>
    </source>
</reference>
<evidence type="ECO:0000256" key="5">
    <source>
        <dbReference type="ARBA" id="ARBA00022989"/>
    </source>
</evidence>
<keyword evidence="4 7" id="KW-0812">Transmembrane</keyword>
<feature type="transmembrane region" description="Helical" evidence="7">
    <location>
        <begin position="278"/>
        <end position="297"/>
    </location>
</feature>
<dbReference type="SUPFAM" id="SSF161098">
    <property type="entry name" value="MetI-like"/>
    <property type="match status" value="1"/>
</dbReference>
<evidence type="ECO:0000256" key="6">
    <source>
        <dbReference type="ARBA" id="ARBA00023136"/>
    </source>
</evidence>
<evidence type="ECO:0000256" key="7">
    <source>
        <dbReference type="RuleBase" id="RU363032"/>
    </source>
</evidence>
<dbReference type="Proteomes" id="UP000029500">
    <property type="component" value="Chromosome"/>
</dbReference>
<keyword evidence="3" id="KW-1003">Cell membrane</keyword>
<feature type="domain" description="ABC transmembrane type-1" evidence="8">
    <location>
        <begin position="90"/>
        <end position="297"/>
    </location>
</feature>
<dbReference type="AlphaFoldDB" id="A0A089M5J0"/>
<dbReference type="Pfam" id="PF00528">
    <property type="entry name" value="BPD_transp_1"/>
    <property type="match status" value="1"/>
</dbReference>
<dbReference type="CDD" id="cd06261">
    <property type="entry name" value="TM_PBP2"/>
    <property type="match status" value="1"/>
</dbReference>
<feature type="transmembrane region" description="Helical" evidence="7">
    <location>
        <begin position="157"/>
        <end position="177"/>
    </location>
</feature>
<feature type="transmembrane region" description="Helical" evidence="7">
    <location>
        <begin position="198"/>
        <end position="220"/>
    </location>
</feature>
<feature type="transmembrane region" description="Helical" evidence="7">
    <location>
        <begin position="125"/>
        <end position="145"/>
    </location>
</feature>
<keyword evidence="2 7" id="KW-0813">Transport</keyword>
<dbReference type="STRING" id="189425.PGRAT_08305"/>
<gene>
    <name evidence="9" type="ORF">PGRAT_08305</name>
</gene>
<dbReference type="OrthoDB" id="9810086at2"/>
<dbReference type="GO" id="GO:0055085">
    <property type="term" value="P:transmembrane transport"/>
    <property type="evidence" value="ECO:0007669"/>
    <property type="project" value="InterPro"/>
</dbReference>